<protein>
    <recommendedName>
        <fullName evidence="3">Sporulation protein YqfC</fullName>
    </recommendedName>
</protein>
<evidence type="ECO:0008006" key="3">
    <source>
        <dbReference type="Google" id="ProtNLM"/>
    </source>
</evidence>
<comment type="caution">
    <text evidence="1">The sequence shown here is derived from an EMBL/GenBank/DDBJ whole genome shotgun (WGS) entry which is preliminary data.</text>
</comment>
<keyword evidence="2" id="KW-1185">Reference proteome</keyword>
<evidence type="ECO:0000313" key="2">
    <source>
        <dbReference type="Proteomes" id="UP000095658"/>
    </source>
</evidence>
<dbReference type="Pfam" id="PF07873">
    <property type="entry name" value="YabP"/>
    <property type="match status" value="1"/>
</dbReference>
<proteinExistence type="predicted"/>
<evidence type="ECO:0000313" key="1">
    <source>
        <dbReference type="EMBL" id="OES44330.1"/>
    </source>
</evidence>
<accession>A0A1E7DML8</accession>
<dbReference type="InterPro" id="IPR022476">
    <property type="entry name" value="Spore_YabP/YqfC"/>
</dbReference>
<reference evidence="1 2" key="1">
    <citation type="submission" date="2016-06" db="EMBL/GenBank/DDBJ databases">
        <title>Domibacillus iocasae genome sequencing.</title>
        <authorList>
            <person name="Verma A."/>
            <person name="Pal Y."/>
            <person name="Ojha A.K."/>
            <person name="Krishnamurthi S."/>
        </authorList>
    </citation>
    <scope>NUCLEOTIDE SEQUENCE [LARGE SCALE GENOMIC DNA]</scope>
    <source>
        <strain evidence="1 2">DSM 29979</strain>
    </source>
</reference>
<dbReference type="Proteomes" id="UP000095658">
    <property type="component" value="Unassembled WGS sequence"/>
</dbReference>
<name>A0A1E7DML8_9BACI</name>
<dbReference type="RefSeq" id="WP_069938930.1">
    <property type="nucleotide sequence ID" value="NZ_MAMP01000022.1"/>
</dbReference>
<sequence length="88" mass="9772">MKWMGKMAGLPEDAVGRIPRVVIIGKSKIAVYNAEKLEQFTDQSVRIQLSDATLEIQGKLLEVIELMPAEVVIEGNITSVCMKEKKRG</sequence>
<organism evidence="1 2">
    <name type="scientific">Domibacillus iocasae</name>
    <dbReference type="NCBI Taxonomy" id="1714016"/>
    <lineage>
        <taxon>Bacteria</taxon>
        <taxon>Bacillati</taxon>
        <taxon>Bacillota</taxon>
        <taxon>Bacilli</taxon>
        <taxon>Bacillales</taxon>
        <taxon>Bacillaceae</taxon>
        <taxon>Domibacillus</taxon>
    </lineage>
</organism>
<dbReference type="AlphaFoldDB" id="A0A1E7DML8"/>
<gene>
    <name evidence="1" type="ORF">BA724_08570</name>
</gene>
<dbReference type="EMBL" id="MAMP01000022">
    <property type="protein sequence ID" value="OES44330.1"/>
    <property type="molecule type" value="Genomic_DNA"/>
</dbReference>
<dbReference type="STRING" id="1714016.BA724_08570"/>